<gene>
    <name evidence="7" type="ORF">IAB82_03730</name>
</gene>
<dbReference type="GO" id="GO:0004038">
    <property type="term" value="F:allantoinase activity"/>
    <property type="evidence" value="ECO:0007669"/>
    <property type="project" value="TreeGrafter"/>
</dbReference>
<evidence type="ECO:0000313" key="7">
    <source>
        <dbReference type="EMBL" id="MBO8470890.1"/>
    </source>
</evidence>
<organism evidence="7 8">
    <name type="scientific">Candidatus Cryptobacteroides faecavium</name>
    <dbReference type="NCBI Taxonomy" id="2840762"/>
    <lineage>
        <taxon>Bacteria</taxon>
        <taxon>Pseudomonadati</taxon>
        <taxon>Bacteroidota</taxon>
        <taxon>Bacteroidia</taxon>
        <taxon>Bacteroidales</taxon>
        <taxon>Candidatus Cryptobacteroides</taxon>
    </lineage>
</organism>
<dbReference type="GO" id="GO:0005737">
    <property type="term" value="C:cytoplasm"/>
    <property type="evidence" value="ECO:0007669"/>
    <property type="project" value="TreeGrafter"/>
</dbReference>
<reference evidence="7" key="1">
    <citation type="submission" date="2020-10" db="EMBL/GenBank/DDBJ databases">
        <authorList>
            <person name="Gilroy R."/>
        </authorList>
    </citation>
    <scope>NUCLEOTIDE SEQUENCE</scope>
    <source>
        <strain evidence="7">B2-22910</strain>
    </source>
</reference>
<dbReference type="SUPFAM" id="SSF51556">
    <property type="entry name" value="Metallo-dependent hydrolases"/>
    <property type="match status" value="1"/>
</dbReference>
<dbReference type="AlphaFoldDB" id="A0A9D9IF19"/>
<dbReference type="PANTHER" id="PTHR43668">
    <property type="entry name" value="ALLANTOINASE"/>
    <property type="match status" value="1"/>
</dbReference>
<comment type="function">
    <text evidence="2">Catalyzes the reversible cyclization of carbamoyl aspartate to dihydroorotate.</text>
</comment>
<evidence type="ECO:0000256" key="3">
    <source>
        <dbReference type="ARBA" id="ARBA00010286"/>
    </source>
</evidence>
<dbReference type="InterPro" id="IPR002195">
    <property type="entry name" value="Dihydroorotase_CS"/>
</dbReference>
<dbReference type="GO" id="GO:0006145">
    <property type="term" value="P:purine nucleobase catabolic process"/>
    <property type="evidence" value="ECO:0007669"/>
    <property type="project" value="TreeGrafter"/>
</dbReference>
<dbReference type="InterPro" id="IPR011059">
    <property type="entry name" value="Metal-dep_hydrolase_composite"/>
</dbReference>
<dbReference type="InterPro" id="IPR050138">
    <property type="entry name" value="DHOase/Allantoinase_Hydrolase"/>
</dbReference>
<comment type="cofactor">
    <cofactor evidence="1">
        <name>Zn(2+)</name>
        <dbReference type="ChEBI" id="CHEBI:29105"/>
    </cofactor>
</comment>
<dbReference type="InterPro" id="IPR032466">
    <property type="entry name" value="Metal_Hydrolase"/>
</dbReference>
<evidence type="ECO:0000256" key="2">
    <source>
        <dbReference type="ARBA" id="ARBA00002368"/>
    </source>
</evidence>
<evidence type="ECO:0000313" key="8">
    <source>
        <dbReference type="Proteomes" id="UP000823603"/>
    </source>
</evidence>
<keyword evidence="4" id="KW-0479">Metal-binding</keyword>
<evidence type="ECO:0000256" key="4">
    <source>
        <dbReference type="ARBA" id="ARBA00022723"/>
    </source>
</evidence>
<keyword evidence="5" id="KW-0378">Hydrolase</keyword>
<dbReference type="Gene3D" id="3.20.20.140">
    <property type="entry name" value="Metal-dependent hydrolases"/>
    <property type="match status" value="1"/>
</dbReference>
<dbReference type="SUPFAM" id="SSF51338">
    <property type="entry name" value="Composite domain of metallo-dependent hydrolases"/>
    <property type="match status" value="1"/>
</dbReference>
<evidence type="ECO:0000256" key="1">
    <source>
        <dbReference type="ARBA" id="ARBA00001947"/>
    </source>
</evidence>
<evidence type="ECO:0000259" key="6">
    <source>
        <dbReference type="Pfam" id="PF01979"/>
    </source>
</evidence>
<name>A0A9D9IF19_9BACT</name>
<sequence length="483" mass="52724">MIPEKRFLLYNAAIATGEGVRNGSVAVCGERISDVWYPDGDGLLEFNGSMIPAERLCAAFSGAYPEAVIYDLSGKVMFAGGIDAHVHFREPGMTDKADMETESLAAMLGGVTSFMDMPNTNPPTVSASRLQDKLEMAQGRCHANYGFHIGATNTNIDMISRLIGGLEEDGSRSLIGAGDFGGIKVFMGSSTGNMLVDSETALAAIFRREEKEVLVHCEDEAIIRANLLKAEEESGGDIPFRMHEYIRSRKACIRSSARALEMAMEYGTRLHLLHISTAEEVEMVRAAKQINKNITAETSINYLWFSDTSYDTLGSKVKCNPSIKSENDRDALRDALRNGLIDTIGTDHAPHLESEKDRPYLTAPSGIPSIQHSLPVLLTVAAQESIPLSRIASVFSEKAASMFGIADRGKIKAGYYADITVADPEKEFTVRREDLKYKCGWTPYEGACLKGCVEMVFVNGHETVRDGQPSTGTAFGKKLTFKN</sequence>
<comment type="caution">
    <text evidence="7">The sequence shown here is derived from an EMBL/GenBank/DDBJ whole genome shotgun (WGS) entry which is preliminary data.</text>
</comment>
<dbReference type="Proteomes" id="UP000823603">
    <property type="component" value="Unassembled WGS sequence"/>
</dbReference>
<dbReference type="PROSITE" id="PS00482">
    <property type="entry name" value="DIHYDROOROTASE_1"/>
    <property type="match status" value="1"/>
</dbReference>
<dbReference type="PANTHER" id="PTHR43668:SF4">
    <property type="entry name" value="ALLANTOINASE"/>
    <property type="match status" value="1"/>
</dbReference>
<dbReference type="CDD" id="cd01318">
    <property type="entry name" value="DHOase_IIb"/>
    <property type="match status" value="1"/>
</dbReference>
<comment type="similarity">
    <text evidence="3">Belongs to the metallo-dependent hydrolases superfamily. DHOase family. Class I DHOase subfamily.</text>
</comment>
<proteinExistence type="inferred from homology"/>
<evidence type="ECO:0000256" key="5">
    <source>
        <dbReference type="ARBA" id="ARBA00022801"/>
    </source>
</evidence>
<dbReference type="PROSITE" id="PS00483">
    <property type="entry name" value="DIHYDROOROTASE_2"/>
    <property type="match status" value="1"/>
</dbReference>
<dbReference type="Gene3D" id="2.30.40.10">
    <property type="entry name" value="Urease, subunit C, domain 1"/>
    <property type="match status" value="1"/>
</dbReference>
<reference evidence="7" key="2">
    <citation type="journal article" date="2021" name="PeerJ">
        <title>Extensive microbial diversity within the chicken gut microbiome revealed by metagenomics and culture.</title>
        <authorList>
            <person name="Gilroy R."/>
            <person name="Ravi A."/>
            <person name="Getino M."/>
            <person name="Pursley I."/>
            <person name="Horton D.L."/>
            <person name="Alikhan N.F."/>
            <person name="Baker D."/>
            <person name="Gharbi K."/>
            <person name="Hall N."/>
            <person name="Watson M."/>
            <person name="Adriaenssens E.M."/>
            <person name="Foster-Nyarko E."/>
            <person name="Jarju S."/>
            <person name="Secka A."/>
            <person name="Antonio M."/>
            <person name="Oren A."/>
            <person name="Chaudhuri R.R."/>
            <person name="La Ragione R."/>
            <person name="Hildebrand F."/>
            <person name="Pallen M.J."/>
        </authorList>
    </citation>
    <scope>NUCLEOTIDE SEQUENCE</scope>
    <source>
        <strain evidence="7">B2-22910</strain>
    </source>
</reference>
<accession>A0A9D9IF19</accession>
<dbReference type="InterPro" id="IPR006680">
    <property type="entry name" value="Amidohydro-rel"/>
</dbReference>
<dbReference type="GO" id="GO:0046872">
    <property type="term" value="F:metal ion binding"/>
    <property type="evidence" value="ECO:0007669"/>
    <property type="project" value="UniProtKB-KW"/>
</dbReference>
<feature type="domain" description="Amidohydrolase-related" evidence="6">
    <location>
        <begin position="77"/>
        <end position="461"/>
    </location>
</feature>
<dbReference type="EMBL" id="JADIMB010000055">
    <property type="protein sequence ID" value="MBO8470890.1"/>
    <property type="molecule type" value="Genomic_DNA"/>
</dbReference>
<dbReference type="Pfam" id="PF01979">
    <property type="entry name" value="Amidohydro_1"/>
    <property type="match status" value="1"/>
</dbReference>
<protein>
    <submittedName>
        <fullName evidence="7">Amidohydrolase family protein</fullName>
    </submittedName>
</protein>